<dbReference type="EMBL" id="JROU02002283">
    <property type="protein sequence ID" value="OEH73586.1"/>
    <property type="molecule type" value="Genomic_DNA"/>
</dbReference>
<dbReference type="Proteomes" id="UP000095192">
    <property type="component" value="Unassembled WGS sequence"/>
</dbReference>
<dbReference type="AlphaFoldDB" id="A0A1D3CQX5"/>
<name>A0A1D3CQX5_9EIME</name>
<sequence>MGAVSVSAQPVADSFESLGEFWGCAAPYDRHHPERHMACGALAAHAAPWLRKALQRMQLLELMPNAANAEEDGEVPRKLAASATEKGGGISPAEEEERDPALATIRRGVWTASRLQ</sequence>
<gene>
    <name evidence="2" type="ORF">cyc_06925</name>
</gene>
<accession>A0A1D3CQX5</accession>
<evidence type="ECO:0000313" key="2">
    <source>
        <dbReference type="EMBL" id="OEH73586.1"/>
    </source>
</evidence>
<protein>
    <submittedName>
        <fullName evidence="2">Uncharacterized protein</fullName>
    </submittedName>
</protein>
<dbReference type="InParanoid" id="A0A1D3CQX5"/>
<reference evidence="2 3" key="1">
    <citation type="journal article" date="2016" name="BMC Genomics">
        <title>Comparative genomics reveals Cyclospora cayetanensis possesses coccidia-like metabolism and invasion components but unique surface antigens.</title>
        <authorList>
            <person name="Liu S."/>
            <person name="Wang L."/>
            <person name="Zheng H."/>
            <person name="Xu Z."/>
            <person name="Roellig D.M."/>
            <person name="Li N."/>
            <person name="Frace M.A."/>
            <person name="Tang K."/>
            <person name="Arrowood M.J."/>
            <person name="Moss D.M."/>
            <person name="Zhang L."/>
            <person name="Feng Y."/>
            <person name="Xiao L."/>
        </authorList>
    </citation>
    <scope>NUCLEOTIDE SEQUENCE [LARGE SCALE GENOMIC DNA]</scope>
    <source>
        <strain evidence="2 3">CHN_HEN01</strain>
    </source>
</reference>
<feature type="region of interest" description="Disordered" evidence="1">
    <location>
        <begin position="69"/>
        <end position="116"/>
    </location>
</feature>
<proteinExistence type="predicted"/>
<dbReference type="VEuPathDB" id="ToxoDB:cyc_06925"/>
<evidence type="ECO:0000313" key="3">
    <source>
        <dbReference type="Proteomes" id="UP000095192"/>
    </source>
</evidence>
<keyword evidence="3" id="KW-1185">Reference proteome</keyword>
<evidence type="ECO:0000256" key="1">
    <source>
        <dbReference type="SAM" id="MobiDB-lite"/>
    </source>
</evidence>
<organism evidence="2 3">
    <name type="scientific">Cyclospora cayetanensis</name>
    <dbReference type="NCBI Taxonomy" id="88456"/>
    <lineage>
        <taxon>Eukaryota</taxon>
        <taxon>Sar</taxon>
        <taxon>Alveolata</taxon>
        <taxon>Apicomplexa</taxon>
        <taxon>Conoidasida</taxon>
        <taxon>Coccidia</taxon>
        <taxon>Eucoccidiorida</taxon>
        <taxon>Eimeriorina</taxon>
        <taxon>Eimeriidae</taxon>
        <taxon>Cyclospora</taxon>
    </lineage>
</organism>
<comment type="caution">
    <text evidence="2">The sequence shown here is derived from an EMBL/GenBank/DDBJ whole genome shotgun (WGS) entry which is preliminary data.</text>
</comment>